<dbReference type="Proteomes" id="UP001516400">
    <property type="component" value="Unassembled WGS sequence"/>
</dbReference>
<accession>A0ABD2NG44</accession>
<name>A0ABD2NG44_9CUCU</name>
<sequence length="98" mass="11145">MSNDGEIEHIRNIFRKNLLMYVGVVPEKRRKIPRMSQSRAMEKTVSQVNNLIADSIQDVTSLTDLLDIVYVGAVIVCERHRTIPTSERRTAVKGQLPP</sequence>
<evidence type="ECO:0000313" key="1">
    <source>
        <dbReference type="EMBL" id="KAL3277761.1"/>
    </source>
</evidence>
<dbReference type="AlphaFoldDB" id="A0ABD2NG44"/>
<organism evidence="1 2">
    <name type="scientific">Cryptolaemus montrouzieri</name>
    <dbReference type="NCBI Taxonomy" id="559131"/>
    <lineage>
        <taxon>Eukaryota</taxon>
        <taxon>Metazoa</taxon>
        <taxon>Ecdysozoa</taxon>
        <taxon>Arthropoda</taxon>
        <taxon>Hexapoda</taxon>
        <taxon>Insecta</taxon>
        <taxon>Pterygota</taxon>
        <taxon>Neoptera</taxon>
        <taxon>Endopterygota</taxon>
        <taxon>Coleoptera</taxon>
        <taxon>Polyphaga</taxon>
        <taxon>Cucujiformia</taxon>
        <taxon>Coccinelloidea</taxon>
        <taxon>Coccinellidae</taxon>
        <taxon>Scymninae</taxon>
        <taxon>Scymnini</taxon>
        <taxon>Cryptolaemus</taxon>
    </lineage>
</organism>
<evidence type="ECO:0000313" key="2">
    <source>
        <dbReference type="Proteomes" id="UP001516400"/>
    </source>
</evidence>
<dbReference type="EMBL" id="JABFTP020000103">
    <property type="protein sequence ID" value="KAL3277761.1"/>
    <property type="molecule type" value="Genomic_DNA"/>
</dbReference>
<comment type="caution">
    <text evidence="1">The sequence shown here is derived from an EMBL/GenBank/DDBJ whole genome shotgun (WGS) entry which is preliminary data.</text>
</comment>
<gene>
    <name evidence="1" type="ORF">HHI36_013101</name>
</gene>
<protein>
    <submittedName>
        <fullName evidence="1">Uncharacterized protein</fullName>
    </submittedName>
</protein>
<keyword evidence="2" id="KW-1185">Reference proteome</keyword>
<reference evidence="1 2" key="1">
    <citation type="journal article" date="2021" name="BMC Biol.">
        <title>Horizontally acquired antibacterial genes associated with adaptive radiation of ladybird beetles.</title>
        <authorList>
            <person name="Li H.S."/>
            <person name="Tang X.F."/>
            <person name="Huang Y.H."/>
            <person name="Xu Z.Y."/>
            <person name="Chen M.L."/>
            <person name="Du X.Y."/>
            <person name="Qiu B.Y."/>
            <person name="Chen P.T."/>
            <person name="Zhang W."/>
            <person name="Slipinski A."/>
            <person name="Escalona H.E."/>
            <person name="Waterhouse R.M."/>
            <person name="Zwick A."/>
            <person name="Pang H."/>
        </authorList>
    </citation>
    <scope>NUCLEOTIDE SEQUENCE [LARGE SCALE GENOMIC DNA]</scope>
    <source>
        <strain evidence="1">SYSU2018</strain>
    </source>
</reference>
<proteinExistence type="predicted"/>